<evidence type="ECO:0000256" key="12">
    <source>
        <dbReference type="ARBA" id="ARBA00022723"/>
    </source>
</evidence>
<evidence type="ECO:0000256" key="20">
    <source>
        <dbReference type="ARBA" id="ARBA00049518"/>
    </source>
</evidence>
<evidence type="ECO:0000256" key="9">
    <source>
        <dbReference type="ARBA" id="ARBA00022617"/>
    </source>
</evidence>
<dbReference type="GO" id="GO:0050661">
    <property type="term" value="F:NADP binding"/>
    <property type="evidence" value="ECO:0007669"/>
    <property type="project" value="InterPro"/>
</dbReference>
<keyword evidence="11" id="KW-0001">2Fe-2S</keyword>
<sequence length="960" mass="101002">MDHVTPAAAGPVEGLGTPRRVVVIGGGPAAHRFTEAMAARATASGNTSAAGTLAHTVTVFGEEPHLPYDRVALSRRLVDSEDLTLGDTTLWDAEAISYRGGSTVVDLDTTAKAITLADGERVPYDDLVFATGSAATRPPIPGAEAGHVYRTLEDVDFLVGEIARLRERLGRPANVVVVGGGLLGLEAAGGLARLGAASTLVHSGTWLMSAQLDEGAGQALGRLIGAQGITLALGTRPTEILRSPTGRVLGVSLTNGSQLHADLVVFSIGITPRDELARAAGLELGPRGGIVIGDDCRTSADGIWAIGEVASINGVCVGLVAPANAMAEVTADRLHGGEAVFPGIDDATKLKLSGVEVASFGDALGRTEHSLEVVYADPARGLYQKIVVTGDAKTLLGGIFVGDASPFLSLRPLLGRELPAEPGAYLSAAGAEPPANSDLPDDVQLCSCNNVSVGAVRAAVRGDHGEACTELGPLKTCTRAGTQCGSCVPLVKKILETELRKAGVEVSKALCEHIAFSRSELFESVRILQLTSFDDIMERFGTGLGCDICKPVIASILASQTNGYVLDAGRGGLQDTNDRALANMQKDGSYSVVPRIPGGEITPAKLKVIAEVAEQYNLYTKITGGQRIDLFGARLEQLPEIWTILVDAGFESGQAYGKSLRTVKSCVGSTWCRFGVQDAVSMAIQLELRYRGLRSPHKFKLGVSGCARECAEARGKDIGIIATDAGWNLYVGGNGGYQPAHAQLLAQDLDDDTLIAYIDRYLMYYIRTGDRLQRTARWQEELPGGLEHVREVVVNDSLGLAAELELAMAAHVGSYEDEWAATLKDPERLRRFRSFVNAPTTPDPAIVQILERGQPRPAWPGERAAHADAALADAAQTVTVQTGTVQTGTAQTGTVQTGTAQTGRDYFGVSVNEPDDSAPATGPVLLSGVRIPLRPADRNDTGRNDTGRHTTAQAAREEGE</sequence>
<dbReference type="InterPro" id="IPR016156">
    <property type="entry name" value="FAD/NAD-linked_Rdtase_dimer_sf"/>
</dbReference>
<evidence type="ECO:0000256" key="15">
    <source>
        <dbReference type="ARBA" id="ARBA00023002"/>
    </source>
</evidence>
<proteinExistence type="inferred from homology"/>
<dbReference type="Pfam" id="PF04324">
    <property type="entry name" value="Fer2_BFD"/>
    <property type="match status" value="1"/>
</dbReference>
<evidence type="ECO:0000259" key="24">
    <source>
        <dbReference type="Pfam" id="PF04324"/>
    </source>
</evidence>
<evidence type="ECO:0000256" key="3">
    <source>
        <dbReference type="ARBA" id="ARBA00001974"/>
    </source>
</evidence>
<dbReference type="InterPro" id="IPR052034">
    <property type="entry name" value="NasD-like"/>
</dbReference>
<feature type="domain" description="Nitrite/sulphite reductase 4Fe-4S" evidence="22">
    <location>
        <begin position="657"/>
        <end position="793"/>
    </location>
</feature>
<evidence type="ECO:0000259" key="25">
    <source>
        <dbReference type="Pfam" id="PF07992"/>
    </source>
</evidence>
<dbReference type="Gene3D" id="3.30.413.10">
    <property type="entry name" value="Sulfite Reductase Hemoprotein, domain 1"/>
    <property type="match status" value="1"/>
</dbReference>
<dbReference type="InterPro" id="IPR006066">
    <property type="entry name" value="NO2/SO3_Rdtase_FeS/sirohaem_BS"/>
</dbReference>
<dbReference type="PRINTS" id="PR00368">
    <property type="entry name" value="FADPNR"/>
</dbReference>
<dbReference type="InterPro" id="IPR036136">
    <property type="entry name" value="Nit/Sulf_reduc_fer-like_dom_sf"/>
</dbReference>
<dbReference type="Pfam" id="PF03460">
    <property type="entry name" value="NIR_SIR_ferr"/>
    <property type="match status" value="1"/>
</dbReference>
<dbReference type="RefSeq" id="WP_134453189.1">
    <property type="nucleotide sequence ID" value="NZ_SOFL01000022.1"/>
</dbReference>
<keyword evidence="10" id="KW-0285">Flavoprotein</keyword>
<dbReference type="NCBIfam" id="TIGR02374">
    <property type="entry name" value="nitri_red_nirB"/>
    <property type="match status" value="1"/>
</dbReference>
<dbReference type="PANTHER" id="PTHR43809:SF1">
    <property type="entry name" value="NITRITE REDUCTASE (NADH) LARGE SUBUNIT"/>
    <property type="match status" value="1"/>
</dbReference>
<dbReference type="InterPro" id="IPR036188">
    <property type="entry name" value="FAD/NAD-bd_sf"/>
</dbReference>
<evidence type="ECO:0000256" key="4">
    <source>
        <dbReference type="ARBA" id="ARBA00003247"/>
    </source>
</evidence>
<dbReference type="EC" id="1.8.7.1" evidence="7"/>
<dbReference type="GO" id="GO:0051537">
    <property type="term" value="F:2 iron, 2 sulfur cluster binding"/>
    <property type="evidence" value="ECO:0007669"/>
    <property type="project" value="UniProtKB-KW"/>
</dbReference>
<evidence type="ECO:0000256" key="18">
    <source>
        <dbReference type="ARBA" id="ARBA00023063"/>
    </source>
</evidence>
<comment type="similarity">
    <text evidence="6">Belongs to the nitrite and sulfite reductase 4Fe-4S domain family.</text>
</comment>
<comment type="cofactor">
    <cofactor evidence="19">
        <name>[2Fe-2S] cluster</name>
        <dbReference type="ChEBI" id="CHEBI:190135"/>
    </cofactor>
</comment>
<comment type="cofactor">
    <cofactor evidence="3">
        <name>FAD</name>
        <dbReference type="ChEBI" id="CHEBI:57692"/>
    </cofactor>
</comment>
<feature type="region of interest" description="Disordered" evidence="21">
    <location>
        <begin position="906"/>
        <end position="960"/>
    </location>
</feature>
<feature type="compositionally biased region" description="Basic and acidic residues" evidence="21">
    <location>
        <begin position="935"/>
        <end position="948"/>
    </location>
</feature>
<evidence type="ECO:0000256" key="2">
    <source>
        <dbReference type="ARBA" id="ARBA00001966"/>
    </source>
</evidence>
<evidence type="ECO:0000256" key="7">
    <source>
        <dbReference type="ARBA" id="ARBA00012353"/>
    </source>
</evidence>
<dbReference type="FunFam" id="3.30.413.10:FF:000007">
    <property type="entry name" value="Nitrite reductase [NAD(P)H] large subunit"/>
    <property type="match status" value="1"/>
</dbReference>
<comment type="cofactor">
    <cofactor evidence="1">
        <name>siroheme</name>
        <dbReference type="ChEBI" id="CHEBI:60052"/>
    </cofactor>
</comment>
<feature type="domain" description="NADH-rubredoxin oxidoreductase C-terminal" evidence="26">
    <location>
        <begin position="347"/>
        <end position="413"/>
    </location>
</feature>
<evidence type="ECO:0000256" key="10">
    <source>
        <dbReference type="ARBA" id="ARBA00022630"/>
    </source>
</evidence>
<dbReference type="PRINTS" id="PR00397">
    <property type="entry name" value="SIROHAEM"/>
</dbReference>
<protein>
    <recommendedName>
        <fullName evidence="7">assimilatory sulfite reductase (ferredoxin)</fullName>
        <ecNumber evidence="7">1.8.7.1</ecNumber>
    </recommendedName>
</protein>
<dbReference type="NCBIfam" id="NF011565">
    <property type="entry name" value="PRK14989.1"/>
    <property type="match status" value="1"/>
</dbReference>
<dbReference type="SUPFAM" id="SSF55124">
    <property type="entry name" value="Nitrite/Sulfite reductase N-terminal domain-like"/>
    <property type="match status" value="1"/>
</dbReference>
<evidence type="ECO:0000256" key="17">
    <source>
        <dbReference type="ARBA" id="ARBA00023014"/>
    </source>
</evidence>
<dbReference type="GO" id="GO:0050311">
    <property type="term" value="F:sulfite reductase (ferredoxin) activity"/>
    <property type="evidence" value="ECO:0007669"/>
    <property type="project" value="UniProtKB-EC"/>
</dbReference>
<feature type="domain" description="BFD-like [2Fe-2S]-binding" evidence="24">
    <location>
        <begin position="446"/>
        <end position="496"/>
    </location>
</feature>
<dbReference type="InterPro" id="IPR041854">
    <property type="entry name" value="BFD-like_2Fe2S-bd_dom_sf"/>
</dbReference>
<dbReference type="CDD" id="cd19944">
    <property type="entry name" value="NirB_Fer2_BFD-like_2"/>
    <property type="match status" value="1"/>
</dbReference>
<evidence type="ECO:0000256" key="5">
    <source>
        <dbReference type="ARBA" id="ARBA00005096"/>
    </source>
</evidence>
<dbReference type="SUPFAM" id="SSF51905">
    <property type="entry name" value="FAD/NAD(P)-binding domain"/>
    <property type="match status" value="1"/>
</dbReference>
<dbReference type="PRINTS" id="PR00411">
    <property type="entry name" value="PNDRDTASEI"/>
</dbReference>
<evidence type="ECO:0000259" key="23">
    <source>
        <dbReference type="Pfam" id="PF03460"/>
    </source>
</evidence>
<dbReference type="OrthoDB" id="9768666at2"/>
<dbReference type="Gene3D" id="3.50.50.60">
    <property type="entry name" value="FAD/NAD(P)-binding domain"/>
    <property type="match status" value="2"/>
</dbReference>
<dbReference type="InterPro" id="IPR041575">
    <property type="entry name" value="Rubredoxin_C"/>
</dbReference>
<dbReference type="GO" id="GO:0098809">
    <property type="term" value="F:nitrite reductase activity"/>
    <property type="evidence" value="ECO:0007669"/>
    <property type="project" value="InterPro"/>
</dbReference>
<keyword evidence="16" id="KW-0408">Iron</keyword>
<gene>
    <name evidence="27" type="primary">nirB</name>
    <name evidence="27" type="ORF">E3O42_06665</name>
</gene>
<keyword evidence="15 27" id="KW-0560">Oxidoreductase</keyword>
<dbReference type="GO" id="GO:0020037">
    <property type="term" value="F:heme binding"/>
    <property type="evidence" value="ECO:0007669"/>
    <property type="project" value="InterPro"/>
</dbReference>
<dbReference type="Pfam" id="PF18267">
    <property type="entry name" value="Rubredoxin_C"/>
    <property type="match status" value="1"/>
</dbReference>
<comment type="cofactor">
    <cofactor evidence="2">
        <name>[4Fe-4S] cluster</name>
        <dbReference type="ChEBI" id="CHEBI:49883"/>
    </cofactor>
</comment>
<keyword evidence="14" id="KW-0274">FAD</keyword>
<keyword evidence="28" id="KW-1185">Reference proteome</keyword>
<evidence type="ECO:0000313" key="28">
    <source>
        <dbReference type="Proteomes" id="UP000297907"/>
    </source>
</evidence>
<evidence type="ECO:0000256" key="11">
    <source>
        <dbReference type="ARBA" id="ARBA00022714"/>
    </source>
</evidence>
<dbReference type="Gene3D" id="3.30.390.30">
    <property type="match status" value="1"/>
</dbReference>
<dbReference type="Pfam" id="PF07992">
    <property type="entry name" value="Pyr_redox_2"/>
    <property type="match status" value="1"/>
</dbReference>
<dbReference type="InterPro" id="IPR045854">
    <property type="entry name" value="NO2/SO3_Rdtase_4Fe4S_sf"/>
</dbReference>
<keyword evidence="9" id="KW-0349">Heme</keyword>
<dbReference type="InterPro" id="IPR006067">
    <property type="entry name" value="NO2/SO3_Rdtase_4Fe4S_dom"/>
</dbReference>
<evidence type="ECO:0000256" key="19">
    <source>
        <dbReference type="ARBA" id="ARBA00034078"/>
    </source>
</evidence>
<dbReference type="Pfam" id="PF01077">
    <property type="entry name" value="NIR_SIR"/>
    <property type="match status" value="1"/>
</dbReference>
<dbReference type="InterPro" id="IPR012744">
    <property type="entry name" value="Nitri_red_NirB"/>
</dbReference>
<accession>A0A4R8W7M4</accession>
<name>A0A4R8W7M4_9MICO</name>
<dbReference type="SUPFAM" id="SSF56014">
    <property type="entry name" value="Nitrite and sulphite reductase 4Fe-4S domain-like"/>
    <property type="match status" value="1"/>
</dbReference>
<comment type="caution">
    <text evidence="27">The sequence shown here is derived from an EMBL/GenBank/DDBJ whole genome shotgun (WGS) entry which is preliminary data.</text>
</comment>
<evidence type="ECO:0000256" key="8">
    <source>
        <dbReference type="ARBA" id="ARBA00022485"/>
    </source>
</evidence>
<evidence type="ECO:0000256" key="1">
    <source>
        <dbReference type="ARBA" id="ARBA00001929"/>
    </source>
</evidence>
<dbReference type="InterPro" id="IPR005117">
    <property type="entry name" value="NiRdtase/SiRdtase_haem-b_fer"/>
</dbReference>
<dbReference type="Proteomes" id="UP000297907">
    <property type="component" value="Unassembled WGS sequence"/>
</dbReference>
<comment type="catalytic activity">
    <reaction evidence="20">
        <text>hydrogen sulfide + 6 oxidized [2Fe-2S]-[ferredoxin] + 3 H2O = sulfite + 6 reduced [2Fe-2S]-[ferredoxin] + 7 H(+)</text>
        <dbReference type="Rhea" id="RHEA:23132"/>
        <dbReference type="Rhea" id="RHEA-COMP:10000"/>
        <dbReference type="Rhea" id="RHEA-COMP:10001"/>
        <dbReference type="ChEBI" id="CHEBI:15377"/>
        <dbReference type="ChEBI" id="CHEBI:15378"/>
        <dbReference type="ChEBI" id="CHEBI:17359"/>
        <dbReference type="ChEBI" id="CHEBI:29919"/>
        <dbReference type="ChEBI" id="CHEBI:33737"/>
        <dbReference type="ChEBI" id="CHEBI:33738"/>
        <dbReference type="EC" id="1.8.7.1"/>
    </reaction>
</comment>
<evidence type="ECO:0000259" key="22">
    <source>
        <dbReference type="Pfam" id="PF01077"/>
    </source>
</evidence>
<dbReference type="GO" id="GO:0050660">
    <property type="term" value="F:flavin adenine dinucleotide binding"/>
    <property type="evidence" value="ECO:0007669"/>
    <property type="project" value="InterPro"/>
</dbReference>
<evidence type="ECO:0000259" key="26">
    <source>
        <dbReference type="Pfam" id="PF18267"/>
    </source>
</evidence>
<dbReference type="Gene3D" id="1.10.10.1100">
    <property type="entry name" value="BFD-like [2Fe-2S]-binding domain"/>
    <property type="match status" value="1"/>
</dbReference>
<evidence type="ECO:0000256" key="13">
    <source>
        <dbReference type="ARBA" id="ARBA00022784"/>
    </source>
</evidence>
<feature type="domain" description="FAD/NAD(P)-binding" evidence="25">
    <location>
        <begin position="20"/>
        <end position="312"/>
    </location>
</feature>
<dbReference type="UniPathway" id="UPA00653"/>
<dbReference type="AlphaFoldDB" id="A0A4R8W7M4"/>
<keyword evidence="8" id="KW-0004">4Fe-4S</keyword>
<evidence type="ECO:0000256" key="21">
    <source>
        <dbReference type="SAM" id="MobiDB-lite"/>
    </source>
</evidence>
<dbReference type="GO" id="GO:0042128">
    <property type="term" value="P:nitrate assimilation"/>
    <property type="evidence" value="ECO:0007669"/>
    <property type="project" value="UniProtKB-UniPathway"/>
</dbReference>
<keyword evidence="12" id="KW-0479">Metal-binding</keyword>
<organism evidence="27 28">
    <name type="scientific">Cryobacterium adonitolivorans</name>
    <dbReference type="NCBI Taxonomy" id="1259189"/>
    <lineage>
        <taxon>Bacteria</taxon>
        <taxon>Bacillati</taxon>
        <taxon>Actinomycetota</taxon>
        <taxon>Actinomycetes</taxon>
        <taxon>Micrococcales</taxon>
        <taxon>Microbacteriaceae</taxon>
        <taxon>Cryobacterium</taxon>
    </lineage>
</organism>
<evidence type="ECO:0000256" key="16">
    <source>
        <dbReference type="ARBA" id="ARBA00023004"/>
    </source>
</evidence>
<dbReference type="GO" id="GO:0051539">
    <property type="term" value="F:4 iron, 4 sulfur cluster binding"/>
    <property type="evidence" value="ECO:0007669"/>
    <property type="project" value="UniProtKB-KW"/>
</dbReference>
<dbReference type="InterPro" id="IPR023753">
    <property type="entry name" value="FAD/NAD-binding_dom"/>
</dbReference>
<reference evidence="27 28" key="1">
    <citation type="submission" date="2019-03" db="EMBL/GenBank/DDBJ databases">
        <title>Genomics of glacier-inhabiting Cryobacterium strains.</title>
        <authorList>
            <person name="Liu Q."/>
            <person name="Xin Y.-H."/>
        </authorList>
    </citation>
    <scope>NUCLEOTIDE SEQUENCE [LARGE SCALE GENOMIC DNA]</scope>
    <source>
        <strain evidence="27 28">RHLS22-1</strain>
    </source>
</reference>
<keyword evidence="18" id="KW-0534">Nitrate assimilation</keyword>
<keyword evidence="13" id="KW-0883">Thioether bond</keyword>
<comment type="function">
    <text evidence="4">Catalyzes the reduction of sulfite to sulfide, a step in the biosynthesis of sulfur-containing amino acids and cofactors.</text>
</comment>
<dbReference type="InterPro" id="IPR007419">
    <property type="entry name" value="BFD-like_2Fe2S-bd_dom"/>
</dbReference>
<evidence type="ECO:0000256" key="14">
    <source>
        <dbReference type="ARBA" id="ARBA00022827"/>
    </source>
</evidence>
<evidence type="ECO:0000256" key="6">
    <source>
        <dbReference type="ARBA" id="ARBA00010429"/>
    </source>
</evidence>
<dbReference type="PANTHER" id="PTHR43809">
    <property type="entry name" value="NITRITE REDUCTASE (NADH) LARGE SUBUNIT"/>
    <property type="match status" value="1"/>
</dbReference>
<feature type="domain" description="Nitrite/Sulfite reductase ferredoxin-like" evidence="23">
    <location>
        <begin position="585"/>
        <end position="645"/>
    </location>
</feature>
<dbReference type="GO" id="GO:0046872">
    <property type="term" value="F:metal ion binding"/>
    <property type="evidence" value="ECO:0007669"/>
    <property type="project" value="UniProtKB-KW"/>
</dbReference>
<comment type="pathway">
    <text evidence="5">Nitrogen metabolism; nitrate reduction (assimilation).</text>
</comment>
<evidence type="ECO:0000313" key="27">
    <source>
        <dbReference type="EMBL" id="TFC03529.1"/>
    </source>
</evidence>
<keyword evidence="17" id="KW-0411">Iron-sulfur</keyword>
<dbReference type="PROSITE" id="PS00365">
    <property type="entry name" value="NIR_SIR"/>
    <property type="match status" value="1"/>
</dbReference>
<dbReference type="EMBL" id="SOFL01000022">
    <property type="protein sequence ID" value="TFC03529.1"/>
    <property type="molecule type" value="Genomic_DNA"/>
</dbReference>